<dbReference type="EMBL" id="JAACJK010000224">
    <property type="protein sequence ID" value="KAF5313508.1"/>
    <property type="molecule type" value="Genomic_DNA"/>
</dbReference>
<name>A0A8H5B015_9AGAR</name>
<sequence>MFPKLEVLEPSPLIYEPQTTRPPTNMGSVIVQTALHQGSSQLTRSPKPKSPLPVHHAYGTPPSATGSNSGRRRVSGMSPERSGVPTLKKRKKVIDAYAFGAPDEDEEWSTLPSKKKSKICPDRSLGSTASFFIPGLVGPAPPGAKKSGMSATSERRVITFLPPPLHSPADSEATKEIQQVCSPADNGSPEPALSSPHRSSPTRPVERPYNPLPSPPTSDDRLATLASPDLEEELKPFAHATFEASQLKERYSQIRNTIKMRKAKAKEAFNVLGFESCGVVFRDEWKGDGEKFGSQEIRMLNFP</sequence>
<evidence type="ECO:0000313" key="2">
    <source>
        <dbReference type="EMBL" id="KAF5313508.1"/>
    </source>
</evidence>
<dbReference type="AlphaFoldDB" id="A0A8H5B015"/>
<protein>
    <submittedName>
        <fullName evidence="2">Uncharacterized protein</fullName>
    </submittedName>
</protein>
<evidence type="ECO:0000313" key="3">
    <source>
        <dbReference type="Proteomes" id="UP000541558"/>
    </source>
</evidence>
<dbReference type="OrthoDB" id="3271131at2759"/>
<proteinExistence type="predicted"/>
<feature type="region of interest" description="Disordered" evidence="1">
    <location>
        <begin position="133"/>
        <end position="220"/>
    </location>
</feature>
<dbReference type="Proteomes" id="UP000541558">
    <property type="component" value="Unassembled WGS sequence"/>
</dbReference>
<evidence type="ECO:0000256" key="1">
    <source>
        <dbReference type="SAM" id="MobiDB-lite"/>
    </source>
</evidence>
<feature type="region of interest" description="Disordered" evidence="1">
    <location>
        <begin position="1"/>
        <end position="88"/>
    </location>
</feature>
<organism evidence="2 3">
    <name type="scientific">Ephemerocybe angulata</name>
    <dbReference type="NCBI Taxonomy" id="980116"/>
    <lineage>
        <taxon>Eukaryota</taxon>
        <taxon>Fungi</taxon>
        <taxon>Dikarya</taxon>
        <taxon>Basidiomycota</taxon>
        <taxon>Agaricomycotina</taxon>
        <taxon>Agaricomycetes</taxon>
        <taxon>Agaricomycetidae</taxon>
        <taxon>Agaricales</taxon>
        <taxon>Agaricineae</taxon>
        <taxon>Psathyrellaceae</taxon>
        <taxon>Ephemerocybe</taxon>
    </lineage>
</organism>
<reference evidence="2 3" key="1">
    <citation type="journal article" date="2020" name="ISME J.">
        <title>Uncovering the hidden diversity of litter-decomposition mechanisms in mushroom-forming fungi.</title>
        <authorList>
            <person name="Floudas D."/>
            <person name="Bentzer J."/>
            <person name="Ahren D."/>
            <person name="Johansson T."/>
            <person name="Persson P."/>
            <person name="Tunlid A."/>
        </authorList>
    </citation>
    <scope>NUCLEOTIDE SEQUENCE [LARGE SCALE GENOMIC DNA]</scope>
    <source>
        <strain evidence="2 3">CBS 175.51</strain>
    </source>
</reference>
<gene>
    <name evidence="2" type="ORF">D9611_008561</name>
</gene>
<feature type="compositionally biased region" description="Polar residues" evidence="1">
    <location>
        <begin position="17"/>
        <end position="44"/>
    </location>
</feature>
<keyword evidence="3" id="KW-1185">Reference proteome</keyword>
<accession>A0A8H5B015</accession>
<comment type="caution">
    <text evidence="2">The sequence shown here is derived from an EMBL/GenBank/DDBJ whole genome shotgun (WGS) entry which is preliminary data.</text>
</comment>